<keyword evidence="12 15" id="KW-1133">Transmembrane helix</keyword>
<dbReference type="InterPro" id="IPR003594">
    <property type="entry name" value="HATPase_dom"/>
</dbReference>
<protein>
    <recommendedName>
        <fullName evidence="4">Signal transduction histidine-protein kinase ArlS</fullName>
        <ecNumber evidence="3">2.7.13.3</ecNumber>
    </recommendedName>
</protein>
<keyword evidence="14 15" id="KW-0472">Membrane</keyword>
<keyword evidence="19" id="KW-1185">Reference proteome</keyword>
<dbReference type="SUPFAM" id="SSF158472">
    <property type="entry name" value="HAMP domain-like"/>
    <property type="match status" value="1"/>
</dbReference>
<dbReference type="EC" id="2.7.13.3" evidence="3"/>
<dbReference type="InterPro" id="IPR036097">
    <property type="entry name" value="HisK_dim/P_sf"/>
</dbReference>
<keyword evidence="6" id="KW-0597">Phosphoprotein</keyword>
<dbReference type="Pfam" id="PF00512">
    <property type="entry name" value="HisKA"/>
    <property type="match status" value="1"/>
</dbReference>
<dbReference type="OrthoDB" id="9796330at2"/>
<keyword evidence="8 15" id="KW-0812">Transmembrane</keyword>
<dbReference type="FunFam" id="3.30.565.10:FF:000006">
    <property type="entry name" value="Sensor histidine kinase WalK"/>
    <property type="match status" value="1"/>
</dbReference>
<evidence type="ECO:0000313" key="19">
    <source>
        <dbReference type="Proteomes" id="UP000184088"/>
    </source>
</evidence>
<evidence type="ECO:0000256" key="6">
    <source>
        <dbReference type="ARBA" id="ARBA00022553"/>
    </source>
</evidence>
<dbReference type="InterPro" id="IPR036890">
    <property type="entry name" value="HATPase_C_sf"/>
</dbReference>
<dbReference type="SMART" id="SM00304">
    <property type="entry name" value="HAMP"/>
    <property type="match status" value="1"/>
</dbReference>
<evidence type="ECO:0000256" key="1">
    <source>
        <dbReference type="ARBA" id="ARBA00000085"/>
    </source>
</evidence>
<dbReference type="PROSITE" id="PS50109">
    <property type="entry name" value="HIS_KIN"/>
    <property type="match status" value="1"/>
</dbReference>
<evidence type="ECO:0000256" key="14">
    <source>
        <dbReference type="ARBA" id="ARBA00023136"/>
    </source>
</evidence>
<evidence type="ECO:0000256" key="12">
    <source>
        <dbReference type="ARBA" id="ARBA00022989"/>
    </source>
</evidence>
<name>A0A1M4ZY85_9THEO</name>
<dbReference type="InterPro" id="IPR003661">
    <property type="entry name" value="HisK_dim/P_dom"/>
</dbReference>
<dbReference type="PANTHER" id="PTHR45528:SF1">
    <property type="entry name" value="SENSOR HISTIDINE KINASE CPXA"/>
    <property type="match status" value="1"/>
</dbReference>
<dbReference type="SMART" id="SM00388">
    <property type="entry name" value="HisKA"/>
    <property type="match status" value="1"/>
</dbReference>
<dbReference type="SMART" id="SM00387">
    <property type="entry name" value="HATPase_c"/>
    <property type="match status" value="1"/>
</dbReference>
<dbReference type="Gene3D" id="3.30.565.10">
    <property type="entry name" value="Histidine kinase-like ATPase, C-terminal domain"/>
    <property type="match status" value="1"/>
</dbReference>
<evidence type="ECO:0000256" key="9">
    <source>
        <dbReference type="ARBA" id="ARBA00022741"/>
    </source>
</evidence>
<dbReference type="RefSeq" id="WP_073343525.1">
    <property type="nucleotide sequence ID" value="NZ_FQVH01000015.1"/>
</dbReference>
<dbReference type="InterPro" id="IPR041610">
    <property type="entry name" value="ArlS_N"/>
</dbReference>
<evidence type="ECO:0000256" key="7">
    <source>
        <dbReference type="ARBA" id="ARBA00022679"/>
    </source>
</evidence>
<dbReference type="SUPFAM" id="SSF55874">
    <property type="entry name" value="ATPase domain of HSP90 chaperone/DNA topoisomerase II/histidine kinase"/>
    <property type="match status" value="1"/>
</dbReference>
<evidence type="ECO:0000256" key="5">
    <source>
        <dbReference type="ARBA" id="ARBA00022475"/>
    </source>
</evidence>
<evidence type="ECO:0000256" key="8">
    <source>
        <dbReference type="ARBA" id="ARBA00022692"/>
    </source>
</evidence>
<evidence type="ECO:0000256" key="10">
    <source>
        <dbReference type="ARBA" id="ARBA00022777"/>
    </source>
</evidence>
<dbReference type="PANTHER" id="PTHR45528">
    <property type="entry name" value="SENSOR HISTIDINE KINASE CPXA"/>
    <property type="match status" value="1"/>
</dbReference>
<dbReference type="Pfam" id="PF02518">
    <property type="entry name" value="HATPase_c"/>
    <property type="match status" value="1"/>
</dbReference>
<dbReference type="PROSITE" id="PS50885">
    <property type="entry name" value="HAMP"/>
    <property type="match status" value="1"/>
</dbReference>
<evidence type="ECO:0000259" key="16">
    <source>
        <dbReference type="PROSITE" id="PS50109"/>
    </source>
</evidence>
<feature type="domain" description="HAMP" evidence="17">
    <location>
        <begin position="175"/>
        <end position="228"/>
    </location>
</feature>
<dbReference type="SUPFAM" id="SSF47384">
    <property type="entry name" value="Homodimeric domain of signal transducing histidine kinase"/>
    <property type="match status" value="1"/>
</dbReference>
<evidence type="ECO:0000256" key="4">
    <source>
        <dbReference type="ARBA" id="ARBA00015735"/>
    </source>
</evidence>
<dbReference type="InterPro" id="IPR004358">
    <property type="entry name" value="Sig_transdc_His_kin-like_C"/>
</dbReference>
<feature type="transmembrane region" description="Helical" evidence="15">
    <location>
        <begin position="12"/>
        <end position="34"/>
    </location>
</feature>
<dbReference type="Pfam" id="PF00672">
    <property type="entry name" value="HAMP"/>
    <property type="match status" value="1"/>
</dbReference>
<organism evidence="18 19">
    <name type="scientific">Caldanaerobius fijiensis DSM 17918</name>
    <dbReference type="NCBI Taxonomy" id="1121256"/>
    <lineage>
        <taxon>Bacteria</taxon>
        <taxon>Bacillati</taxon>
        <taxon>Bacillota</taxon>
        <taxon>Clostridia</taxon>
        <taxon>Thermoanaerobacterales</taxon>
        <taxon>Thermoanaerobacteraceae</taxon>
        <taxon>Caldanaerobius</taxon>
    </lineage>
</organism>
<dbReference type="FunFam" id="1.10.287.130:FF:000001">
    <property type="entry name" value="Two-component sensor histidine kinase"/>
    <property type="match status" value="1"/>
</dbReference>
<keyword evidence="13" id="KW-0902">Two-component regulatory system</keyword>
<dbReference type="AlphaFoldDB" id="A0A1M4ZY85"/>
<dbReference type="PRINTS" id="PR00344">
    <property type="entry name" value="BCTRLSENSOR"/>
</dbReference>
<evidence type="ECO:0000313" key="18">
    <source>
        <dbReference type="EMBL" id="SHF22955.1"/>
    </source>
</evidence>
<keyword evidence="7" id="KW-0808">Transferase</keyword>
<evidence type="ECO:0000256" key="3">
    <source>
        <dbReference type="ARBA" id="ARBA00012438"/>
    </source>
</evidence>
<comment type="catalytic activity">
    <reaction evidence="1">
        <text>ATP + protein L-histidine = ADP + protein N-phospho-L-histidine.</text>
        <dbReference type="EC" id="2.7.13.3"/>
    </reaction>
</comment>
<proteinExistence type="predicted"/>
<dbReference type="Gene3D" id="6.10.340.10">
    <property type="match status" value="1"/>
</dbReference>
<comment type="subcellular location">
    <subcellularLocation>
        <location evidence="2">Cell membrane</location>
        <topology evidence="2">Multi-pass membrane protein</topology>
    </subcellularLocation>
</comment>
<keyword evidence="11" id="KW-0067">ATP-binding</keyword>
<dbReference type="Proteomes" id="UP000184088">
    <property type="component" value="Unassembled WGS sequence"/>
</dbReference>
<dbReference type="InterPro" id="IPR005467">
    <property type="entry name" value="His_kinase_dom"/>
</dbReference>
<dbReference type="STRING" id="1121256.SAMN02746089_01518"/>
<feature type="transmembrane region" description="Helical" evidence="15">
    <location>
        <begin position="150"/>
        <end position="175"/>
    </location>
</feature>
<dbReference type="EMBL" id="FQVH01000015">
    <property type="protein sequence ID" value="SHF22955.1"/>
    <property type="molecule type" value="Genomic_DNA"/>
</dbReference>
<dbReference type="CDD" id="cd06225">
    <property type="entry name" value="HAMP"/>
    <property type="match status" value="1"/>
</dbReference>
<dbReference type="GO" id="GO:0005886">
    <property type="term" value="C:plasma membrane"/>
    <property type="evidence" value="ECO:0007669"/>
    <property type="project" value="UniProtKB-SubCell"/>
</dbReference>
<keyword evidence="5" id="KW-1003">Cell membrane</keyword>
<evidence type="ECO:0000256" key="2">
    <source>
        <dbReference type="ARBA" id="ARBA00004651"/>
    </source>
</evidence>
<keyword evidence="9" id="KW-0547">Nucleotide-binding</keyword>
<dbReference type="CDD" id="cd00082">
    <property type="entry name" value="HisKA"/>
    <property type="match status" value="1"/>
</dbReference>
<gene>
    <name evidence="18" type="ORF">SAMN02746089_01518</name>
</gene>
<dbReference type="GO" id="GO:0000155">
    <property type="term" value="F:phosphorelay sensor kinase activity"/>
    <property type="evidence" value="ECO:0007669"/>
    <property type="project" value="InterPro"/>
</dbReference>
<dbReference type="GO" id="GO:0005524">
    <property type="term" value="F:ATP binding"/>
    <property type="evidence" value="ECO:0007669"/>
    <property type="project" value="UniProtKB-KW"/>
</dbReference>
<dbReference type="InterPro" id="IPR050398">
    <property type="entry name" value="HssS/ArlS-like"/>
</dbReference>
<reference evidence="18 19" key="1">
    <citation type="submission" date="2016-11" db="EMBL/GenBank/DDBJ databases">
        <authorList>
            <person name="Jaros S."/>
            <person name="Januszkiewicz K."/>
            <person name="Wedrychowicz H."/>
        </authorList>
    </citation>
    <scope>NUCLEOTIDE SEQUENCE [LARGE SCALE GENOMIC DNA]</scope>
    <source>
        <strain evidence="18 19">DSM 17918</strain>
    </source>
</reference>
<evidence type="ECO:0000256" key="15">
    <source>
        <dbReference type="SAM" id="Phobius"/>
    </source>
</evidence>
<evidence type="ECO:0000256" key="13">
    <source>
        <dbReference type="ARBA" id="ARBA00023012"/>
    </source>
</evidence>
<dbReference type="InterPro" id="IPR003660">
    <property type="entry name" value="HAMP_dom"/>
</dbReference>
<accession>A0A1M4ZY85</accession>
<dbReference type="Pfam" id="PF18719">
    <property type="entry name" value="ArlS_N"/>
    <property type="match status" value="1"/>
</dbReference>
<dbReference type="Gene3D" id="1.10.287.130">
    <property type="match status" value="1"/>
</dbReference>
<evidence type="ECO:0000256" key="11">
    <source>
        <dbReference type="ARBA" id="ARBA00022840"/>
    </source>
</evidence>
<sequence>MKISLKITLIYSLLFSLVLLILSASILFGLRYYLIEQSINQVYNQSDAILEKIKEIKGEFNDYNENLLFDTGESQNMIARVYDSNGKIIYSSVKNDKLRLPYLNNVGKAKKIEKDEYHLVYLNQRIEISGKIFYIQLIKDMENEYDFLKALFMILLFVDGIGIFLSIGVGFVVTLKVLKPINYLIREVQSIRATDLNKRIKVNGPDDELTRLAKTFNEMLNRIQDSFERQERFISDVSHELRTPIAVIKGYIDMLDRWGKNDKSVLQEGIDAIKKQADEMKLLTERLLLIARGDKGQIKIEKSSFCLNDIVNEVVSEAKIISPEHNIKVQSEQNIIFYGDKNLIKEMLRIFIDNSIKYTKKGGRILIKLIRNESEVKMSIEDDGIGIPPEDIPHIFDRFYRVDKSRNKEQGGWGLGLSIAKMIIDMHDGIVFVESKVGEGTKFIIKFPQGVKANV</sequence>
<dbReference type="CDD" id="cd00075">
    <property type="entry name" value="HATPase"/>
    <property type="match status" value="1"/>
</dbReference>
<evidence type="ECO:0000259" key="17">
    <source>
        <dbReference type="PROSITE" id="PS50885"/>
    </source>
</evidence>
<keyword evidence="10 18" id="KW-0418">Kinase</keyword>
<feature type="domain" description="Histidine kinase" evidence="16">
    <location>
        <begin position="236"/>
        <end position="451"/>
    </location>
</feature>